<reference evidence="2" key="1">
    <citation type="journal article" date="2015" name="Nature">
        <title>Complex archaea that bridge the gap between prokaryotes and eukaryotes.</title>
        <authorList>
            <person name="Spang A."/>
            <person name="Saw J.H."/>
            <person name="Jorgensen S.L."/>
            <person name="Zaremba-Niedzwiedzka K."/>
            <person name="Martijn J."/>
            <person name="Lind A.E."/>
            <person name="van Eijk R."/>
            <person name="Schleper C."/>
            <person name="Guy L."/>
            <person name="Ettema T.J."/>
        </authorList>
    </citation>
    <scope>NUCLEOTIDE SEQUENCE</scope>
</reference>
<evidence type="ECO:0000313" key="2">
    <source>
        <dbReference type="EMBL" id="KKK71906.1"/>
    </source>
</evidence>
<name>A0A0F9AIC2_9ZZZZ</name>
<evidence type="ECO:0000256" key="1">
    <source>
        <dbReference type="SAM" id="Phobius"/>
    </source>
</evidence>
<keyword evidence="1" id="KW-1133">Transmembrane helix</keyword>
<protein>
    <submittedName>
        <fullName evidence="2">Uncharacterized protein</fullName>
    </submittedName>
</protein>
<proteinExistence type="predicted"/>
<dbReference type="EMBL" id="LAZR01057521">
    <property type="protein sequence ID" value="KKK71906.1"/>
    <property type="molecule type" value="Genomic_DNA"/>
</dbReference>
<feature type="non-terminal residue" evidence="2">
    <location>
        <position position="156"/>
    </location>
</feature>
<accession>A0A0F9AIC2</accession>
<keyword evidence="1" id="KW-0472">Membrane</keyword>
<organism evidence="2">
    <name type="scientific">marine sediment metagenome</name>
    <dbReference type="NCBI Taxonomy" id="412755"/>
    <lineage>
        <taxon>unclassified sequences</taxon>
        <taxon>metagenomes</taxon>
        <taxon>ecological metagenomes</taxon>
    </lineage>
</organism>
<sequence length="156" mass="18226">MLDSLTLLENEEIIFETKTINKQFKRINIGLFICLIFFFSIILFYMNNVSLFSLEVFYLILLSDSGVIFVIVLNLIKLNLDLREINSIYIITNRRAVKVRGNGLIHRDPHLCEIYLEDIAFIQIDTFINVVQTGPRGEIHYKGNEVKTFNILPPWK</sequence>
<feature type="transmembrane region" description="Helical" evidence="1">
    <location>
        <begin position="27"/>
        <end position="45"/>
    </location>
</feature>
<keyword evidence="1" id="KW-0812">Transmembrane</keyword>
<feature type="transmembrane region" description="Helical" evidence="1">
    <location>
        <begin position="57"/>
        <end position="76"/>
    </location>
</feature>
<comment type="caution">
    <text evidence="2">The sequence shown here is derived from an EMBL/GenBank/DDBJ whole genome shotgun (WGS) entry which is preliminary data.</text>
</comment>
<dbReference type="AlphaFoldDB" id="A0A0F9AIC2"/>
<gene>
    <name evidence="2" type="ORF">LCGC14_2909240</name>
</gene>